<dbReference type="RefSeq" id="WP_119891954.1">
    <property type="nucleotide sequence ID" value="NZ_CP032419.1"/>
</dbReference>
<protein>
    <submittedName>
        <fullName evidence="2">DUF4136 domain-containing protein</fullName>
    </submittedName>
</protein>
<gene>
    <name evidence="2" type="ORF">D3880_02460</name>
</gene>
<keyword evidence="1" id="KW-0732">Signal</keyword>
<organism evidence="2 3">
    <name type="scientific">Pseudomonas cavernae</name>
    <dbReference type="NCBI Taxonomy" id="2320867"/>
    <lineage>
        <taxon>Bacteria</taxon>
        <taxon>Pseudomonadati</taxon>
        <taxon>Pseudomonadota</taxon>
        <taxon>Gammaproteobacteria</taxon>
        <taxon>Pseudomonadales</taxon>
        <taxon>Pseudomonadaceae</taxon>
        <taxon>Pseudomonas</taxon>
    </lineage>
</organism>
<name>A0A385Z122_9PSED</name>
<evidence type="ECO:0000313" key="3">
    <source>
        <dbReference type="Proteomes" id="UP000265560"/>
    </source>
</evidence>
<dbReference type="OrthoDB" id="6881807at2"/>
<dbReference type="AlphaFoldDB" id="A0A385Z122"/>
<dbReference type="EMBL" id="CP032419">
    <property type="protein sequence ID" value="AYC31322.1"/>
    <property type="molecule type" value="Genomic_DNA"/>
</dbReference>
<reference evidence="3" key="1">
    <citation type="submission" date="2018-09" db="EMBL/GenBank/DDBJ databases">
        <authorList>
            <person name="Zhu H."/>
        </authorList>
    </citation>
    <scope>NUCLEOTIDE SEQUENCE [LARGE SCALE GENOMIC DNA]</scope>
    <source>
        <strain evidence="3">K2W31S-8</strain>
    </source>
</reference>
<accession>A0A385Z122</accession>
<feature type="signal peptide" evidence="1">
    <location>
        <begin position="1"/>
        <end position="17"/>
    </location>
</feature>
<keyword evidence="3" id="KW-1185">Reference proteome</keyword>
<dbReference type="Proteomes" id="UP000265560">
    <property type="component" value="Chromosome"/>
</dbReference>
<feature type="chain" id="PRO_5017468236" evidence="1">
    <location>
        <begin position="18"/>
        <end position="169"/>
    </location>
</feature>
<evidence type="ECO:0000256" key="1">
    <source>
        <dbReference type="SAM" id="SignalP"/>
    </source>
</evidence>
<sequence>MRVFALLLLCLALATCASHIPQIRIEHAAAPELRGRQSFQLMPPEQALNSATPYEERYAQLEPLLRQGLGERGYHESQTPQLYVYYWLALRDTPLEFRVDVPPPNPLGSYQAIHRLRDETGTLRLRLTDPSGQILWEGLVSTGLSPARDSAELLQVAINALLQQIPPAH</sequence>
<evidence type="ECO:0000313" key="2">
    <source>
        <dbReference type="EMBL" id="AYC31322.1"/>
    </source>
</evidence>
<dbReference type="KEGG" id="pcav:D3880_02460"/>
<proteinExistence type="predicted"/>